<dbReference type="AlphaFoldDB" id="A0A6J1MQF8"/>
<dbReference type="Gene3D" id="4.10.1000.10">
    <property type="entry name" value="Zinc finger, CCCH-type"/>
    <property type="match status" value="1"/>
</dbReference>
<keyword evidence="1 4" id="KW-0479">Metal-binding</keyword>
<reference evidence="7" key="1">
    <citation type="submission" date="2025-08" db="UniProtKB">
        <authorList>
            <consortium name="RefSeq"/>
        </authorList>
    </citation>
    <scope>IDENTIFICATION</scope>
</reference>
<dbReference type="GeneID" id="112044924"/>
<evidence type="ECO:0000256" key="4">
    <source>
        <dbReference type="PROSITE-ProRule" id="PRU00723"/>
    </source>
</evidence>
<dbReference type="PROSITE" id="PS50103">
    <property type="entry name" value="ZF_C3H1"/>
    <property type="match status" value="3"/>
</dbReference>
<dbReference type="SUPFAM" id="SSF90229">
    <property type="entry name" value="CCCH zinc finger"/>
    <property type="match status" value="1"/>
</dbReference>
<keyword evidence="2 4" id="KW-0863">Zinc-finger</keyword>
<dbReference type="PANTHER" id="PTHR46156">
    <property type="entry name" value="CCCH ZINGC FINGER"/>
    <property type="match status" value="1"/>
</dbReference>
<sequence length="570" mass="65651">MEQSSHNRVYINPNFKRTETDFRLPEQIKTTHFNRYFVEELPCRARNMKSNETMTNNRKIYVNPNFINSNNDTQNQPSRSARYIESNENANYALNAQMLQNYKHTLVQNFQQVSKEQARNNFIQINTNNAQTNKDVAFHFANAINVSRNNPVANVSYIENGNILNRQLLYKSKYSLIQNNKVQERPIEKDRVNSVVTIMESQEIKKSNQEVPLSKSRYCIIRKKKRLSLTFEQTNESKLTNNLVTPKYPVPVACSNQLTCYTNSQKNKFSCKTPEKITKIKITKYKIIPVNSLKKHTVVFNENKSITTASKVYRKSNARLSSSSIKKNRFKFIKTSTPVKSSTPVSTIKVASRIAQNIGKGACSGSKVKLSKSLRAKFNVNNIPCRLFTKYGKCLRQDQGNCKYLHDKKHVSLCRKFLKGICHDKKCSLSHELTAKKMPTCYFYLNGMCTKDGCPYLHVKLSDKTKICQEFSKGYCENGDKCPYKHVNVNQKSRKLSSKNPRSSQLKNSKLKIEEENTGNCNTTLNLEDKLENKDGDCRYYKESVNSDESYEAIKPKRCKLGNLPSFIQL</sequence>
<dbReference type="Proteomes" id="UP001652582">
    <property type="component" value="Chromosome 15"/>
</dbReference>
<feature type="zinc finger region" description="C3H1-type" evidence="4">
    <location>
        <begin position="379"/>
        <end position="409"/>
    </location>
</feature>
<feature type="domain" description="C3H1-type" evidence="5">
    <location>
        <begin position="379"/>
        <end position="409"/>
    </location>
</feature>
<feature type="zinc finger region" description="C3H1-type" evidence="4">
    <location>
        <begin position="435"/>
        <end position="461"/>
    </location>
</feature>
<evidence type="ECO:0000256" key="1">
    <source>
        <dbReference type="ARBA" id="ARBA00022723"/>
    </source>
</evidence>
<dbReference type="PANTHER" id="PTHR46156:SF1">
    <property type="entry name" value="ZINC FINGER CCCH DOMAIN-CONTAINING PROTEIN 3"/>
    <property type="match status" value="1"/>
</dbReference>
<feature type="zinc finger region" description="C3H1-type" evidence="4">
    <location>
        <begin position="462"/>
        <end position="489"/>
    </location>
</feature>
<evidence type="ECO:0000259" key="5">
    <source>
        <dbReference type="PROSITE" id="PS50103"/>
    </source>
</evidence>
<evidence type="ECO:0000313" key="7">
    <source>
        <dbReference type="RefSeq" id="XP_023936704.1"/>
    </source>
</evidence>
<evidence type="ECO:0000313" key="6">
    <source>
        <dbReference type="Proteomes" id="UP001652582"/>
    </source>
</evidence>
<dbReference type="CTD" id="23144"/>
<dbReference type="InterPro" id="IPR036855">
    <property type="entry name" value="Znf_CCCH_sf"/>
</dbReference>
<keyword evidence="3 4" id="KW-0862">Zinc</keyword>
<dbReference type="RefSeq" id="XP_023936704.1">
    <property type="nucleotide sequence ID" value="XM_024080936.2"/>
</dbReference>
<name>A0A6J1MQF8_BICAN</name>
<dbReference type="Gene3D" id="3.30.1370.210">
    <property type="match status" value="1"/>
</dbReference>
<dbReference type="InterPro" id="IPR000571">
    <property type="entry name" value="Znf_CCCH"/>
</dbReference>
<proteinExistence type="predicted"/>
<evidence type="ECO:0000256" key="2">
    <source>
        <dbReference type="ARBA" id="ARBA00022771"/>
    </source>
</evidence>
<dbReference type="SMART" id="SM00356">
    <property type="entry name" value="ZnF_C3H1"/>
    <property type="match status" value="4"/>
</dbReference>
<gene>
    <name evidence="7" type="primary">LOC112044924</name>
</gene>
<dbReference type="Pfam" id="PF00642">
    <property type="entry name" value="zf-CCCH"/>
    <property type="match status" value="1"/>
</dbReference>
<accession>A0A6J1MQF8</accession>
<feature type="domain" description="C3H1-type" evidence="5">
    <location>
        <begin position="435"/>
        <end position="461"/>
    </location>
</feature>
<feature type="domain" description="C3H1-type" evidence="5">
    <location>
        <begin position="462"/>
        <end position="489"/>
    </location>
</feature>
<dbReference type="GO" id="GO:0005634">
    <property type="term" value="C:nucleus"/>
    <property type="evidence" value="ECO:0007669"/>
    <property type="project" value="TreeGrafter"/>
</dbReference>
<protein>
    <submittedName>
        <fullName evidence="7">Zinc finger CCCH domain-containing protein 3</fullName>
    </submittedName>
</protein>
<evidence type="ECO:0000256" key="3">
    <source>
        <dbReference type="ARBA" id="ARBA00022833"/>
    </source>
</evidence>
<dbReference type="KEGG" id="bany:112044924"/>
<dbReference type="OrthoDB" id="3247158at2759"/>
<dbReference type="GO" id="GO:0008270">
    <property type="term" value="F:zinc ion binding"/>
    <property type="evidence" value="ECO:0007669"/>
    <property type="project" value="UniProtKB-KW"/>
</dbReference>
<organism evidence="6 7">
    <name type="scientific">Bicyclus anynana</name>
    <name type="common">Squinting bush brown butterfly</name>
    <dbReference type="NCBI Taxonomy" id="110368"/>
    <lineage>
        <taxon>Eukaryota</taxon>
        <taxon>Metazoa</taxon>
        <taxon>Ecdysozoa</taxon>
        <taxon>Arthropoda</taxon>
        <taxon>Hexapoda</taxon>
        <taxon>Insecta</taxon>
        <taxon>Pterygota</taxon>
        <taxon>Neoptera</taxon>
        <taxon>Endopterygota</taxon>
        <taxon>Lepidoptera</taxon>
        <taxon>Glossata</taxon>
        <taxon>Ditrysia</taxon>
        <taxon>Papilionoidea</taxon>
        <taxon>Nymphalidae</taxon>
        <taxon>Satyrinae</taxon>
        <taxon>Satyrini</taxon>
        <taxon>Mycalesina</taxon>
        <taxon>Bicyclus</taxon>
    </lineage>
</organism>
<keyword evidence="6" id="KW-1185">Reference proteome</keyword>